<sequence length="247" mass="27452">MPLEVRAKKLGAPSIPSWRYLRAMAAPHPHPLESVVLRTDFGRVCALPRQQTNLLVRHFLRVSRATSPYAAAAARRTPFPPGDWEMDRPFTPCELDVTIRDSLLGSAPGPDNMLNEFLHHLGLVARGTLRTMINNSFANDSLPGSWKIEDNIRISQPGKDPCRPESYRPITLLSVLPKLTEGMIHRRLSALLPHHSRQFGLAPSRSTSDVVTLVFGEITRGLNESSIVEHARPGGGASTRHPRHHRS</sequence>
<feature type="region of interest" description="Disordered" evidence="1">
    <location>
        <begin position="226"/>
        <end position="247"/>
    </location>
</feature>
<dbReference type="VEuPathDB" id="TriTrypDB:Tc_MARK_5487"/>
<dbReference type="VEuPathDB" id="TriTrypDB:TcCLB.506919.60"/>
<dbReference type="AlphaFoldDB" id="A0A2V2UYJ7"/>
<reference evidence="2 3" key="1">
    <citation type="journal article" date="2018" name="Microb. Genom.">
        <title>Expanding an expanded genome: long-read sequencing of Trypanosoma cruzi.</title>
        <authorList>
            <person name="Berna L."/>
            <person name="Rodriguez M."/>
            <person name="Chiribao M.L."/>
            <person name="Parodi-Talice A."/>
            <person name="Pita S."/>
            <person name="Rijo G."/>
            <person name="Alvarez-Valin F."/>
            <person name="Robello C."/>
        </authorList>
    </citation>
    <scope>NUCLEOTIDE SEQUENCE [LARGE SCALE GENOMIC DNA]</scope>
    <source>
        <strain evidence="2 3">TCC</strain>
    </source>
</reference>
<organism evidence="2 3">
    <name type="scientific">Trypanosoma cruzi</name>
    <dbReference type="NCBI Taxonomy" id="5693"/>
    <lineage>
        <taxon>Eukaryota</taxon>
        <taxon>Discoba</taxon>
        <taxon>Euglenozoa</taxon>
        <taxon>Kinetoplastea</taxon>
        <taxon>Metakinetoplastina</taxon>
        <taxon>Trypanosomatida</taxon>
        <taxon>Trypanosomatidae</taxon>
        <taxon>Trypanosoma</taxon>
        <taxon>Schizotrypanum</taxon>
    </lineage>
</organism>
<dbReference type="VEuPathDB" id="TriTrypDB:TcCLB.506537.110"/>
<dbReference type="VEuPathDB" id="TriTrypDB:TcYC6_0048600"/>
<dbReference type="Proteomes" id="UP000246078">
    <property type="component" value="Unassembled WGS sequence"/>
</dbReference>
<dbReference type="PANTHER" id="PTHR19446">
    <property type="entry name" value="REVERSE TRANSCRIPTASES"/>
    <property type="match status" value="1"/>
</dbReference>
<proteinExistence type="predicted"/>
<dbReference type="VEuPathDB" id="TriTrypDB:C4B63_132g29"/>
<evidence type="ECO:0000256" key="1">
    <source>
        <dbReference type="SAM" id="MobiDB-lite"/>
    </source>
</evidence>
<accession>A0A2V2UYJ7</accession>
<dbReference type="VEuPathDB" id="TriTrypDB:TCSYLVIO_008013"/>
<dbReference type="VEuPathDB" id="TriTrypDB:C3747_437g6"/>
<evidence type="ECO:0000313" key="2">
    <source>
        <dbReference type="EMBL" id="PWU88336.1"/>
    </source>
</evidence>
<protein>
    <recommendedName>
        <fullName evidence="4">Reverse transcriptase domain-containing protein</fullName>
    </recommendedName>
</protein>
<dbReference type="VEuPathDB" id="TriTrypDB:ECC02_011902"/>
<evidence type="ECO:0008006" key="4">
    <source>
        <dbReference type="Google" id="ProtNLM"/>
    </source>
</evidence>
<dbReference type="VEuPathDB" id="TriTrypDB:TcBrA4_0051240"/>
<evidence type="ECO:0000313" key="3">
    <source>
        <dbReference type="Proteomes" id="UP000246078"/>
    </source>
</evidence>
<dbReference type="VEuPathDB" id="TriTrypDB:TcCLB.510175.125"/>
<gene>
    <name evidence="2" type="ORF">C3747_437g6</name>
</gene>
<dbReference type="VEuPathDB" id="TriTrypDB:TcCL_ESM10503"/>
<comment type="caution">
    <text evidence="2">The sequence shown here is derived from an EMBL/GenBank/DDBJ whole genome shotgun (WGS) entry which is preliminary data.</text>
</comment>
<dbReference type="EMBL" id="PRFC01000437">
    <property type="protein sequence ID" value="PWU88336.1"/>
    <property type="molecule type" value="Genomic_DNA"/>
</dbReference>
<name>A0A2V2UYJ7_TRYCR</name>
<dbReference type="VEuPathDB" id="TriTrypDB:TCDM_12887"/>
<dbReference type="VEuPathDB" id="TriTrypDB:TcG_11467"/>